<evidence type="ECO:0000313" key="4">
    <source>
        <dbReference type="Proteomes" id="UP000054937"/>
    </source>
</evidence>
<reference evidence="3 4" key="1">
    <citation type="journal article" date="2015" name="Sci. Rep.">
        <title>Genome of the facultative scuticociliatosis pathogen Pseudocohnilembus persalinus provides insight into its virulence through horizontal gene transfer.</title>
        <authorList>
            <person name="Xiong J."/>
            <person name="Wang G."/>
            <person name="Cheng J."/>
            <person name="Tian M."/>
            <person name="Pan X."/>
            <person name="Warren A."/>
            <person name="Jiang C."/>
            <person name="Yuan D."/>
            <person name="Miao W."/>
        </authorList>
    </citation>
    <scope>NUCLEOTIDE SEQUENCE [LARGE SCALE GENOMIC DNA]</scope>
    <source>
        <strain evidence="3">36N120E</strain>
    </source>
</reference>
<dbReference type="Proteomes" id="UP000054937">
    <property type="component" value="Unassembled WGS sequence"/>
</dbReference>
<dbReference type="InParanoid" id="A0A0V0QI63"/>
<feature type="region of interest" description="Disordered" evidence="1">
    <location>
        <begin position="276"/>
        <end position="298"/>
    </location>
</feature>
<sequence>MGFETLFTSVYIGISFMAFFLTILTIISQILLNGERRKKNRRCQVTPAINIINNNQMVNQENIIRNQSYKNKKSETEQSKQLEGIEELDKFEECGNDHSQIQQSSDKQIQQMGQSVNGKHHYKYSKQYKRKKGKFANIFDVGAQSQSTAQNIDENYLTKLDKNERQHTQDPFLQQKTHDNLYFSYNVQQSISPIITNNNDTQTGKKSKNYDNLNNLQINKSINIPSSDKNNSQANENLYSINENNNDNLLKTSSIYQESQKKIDQQLLNTKQKSFQLVKNDDQNKSQNNKNINLQKYDHEQNQQTYNKYQNCQDKENTNDILDYFKDLQNQRAEQQDTENNIQNKSQQNYDKNKNYDKDYMDKQKEVEEYIKKRQKSYRDKNDYKQNFDNKFYEKINTNLQYKNYKDKGGYSQSSNNLYGQINNNLGIQKYQHLNFDYKPQNYNINSQMFSNQNSVNHHNQSSDQFLDNLGKYLQQNDKFDQEQQKLQKKKKQQDQKLDQFNGGIDFNDSIIK</sequence>
<evidence type="ECO:0000256" key="2">
    <source>
        <dbReference type="SAM" id="Phobius"/>
    </source>
</evidence>
<evidence type="ECO:0000313" key="3">
    <source>
        <dbReference type="EMBL" id="KRX01744.1"/>
    </source>
</evidence>
<name>A0A0V0QI63_PSEPJ</name>
<keyword evidence="2" id="KW-0812">Transmembrane</keyword>
<feature type="region of interest" description="Disordered" evidence="1">
    <location>
        <begin position="332"/>
        <end position="356"/>
    </location>
</feature>
<evidence type="ECO:0008006" key="5">
    <source>
        <dbReference type="Google" id="ProtNLM"/>
    </source>
</evidence>
<organism evidence="3 4">
    <name type="scientific">Pseudocohnilembus persalinus</name>
    <name type="common">Ciliate</name>
    <dbReference type="NCBI Taxonomy" id="266149"/>
    <lineage>
        <taxon>Eukaryota</taxon>
        <taxon>Sar</taxon>
        <taxon>Alveolata</taxon>
        <taxon>Ciliophora</taxon>
        <taxon>Intramacronucleata</taxon>
        <taxon>Oligohymenophorea</taxon>
        <taxon>Scuticociliatia</taxon>
        <taxon>Philasterida</taxon>
        <taxon>Pseudocohnilembidae</taxon>
        <taxon>Pseudocohnilembus</taxon>
    </lineage>
</organism>
<dbReference type="AlphaFoldDB" id="A0A0V0QI63"/>
<proteinExistence type="predicted"/>
<keyword evidence="2" id="KW-0472">Membrane</keyword>
<feature type="region of interest" description="Disordered" evidence="1">
    <location>
        <begin position="481"/>
        <end position="502"/>
    </location>
</feature>
<protein>
    <recommendedName>
        <fullName evidence="5">Transmembrane protein</fullName>
    </recommendedName>
</protein>
<keyword evidence="4" id="KW-1185">Reference proteome</keyword>
<feature type="compositionally biased region" description="Low complexity" evidence="1">
    <location>
        <begin position="285"/>
        <end position="295"/>
    </location>
</feature>
<comment type="caution">
    <text evidence="3">The sequence shown here is derived from an EMBL/GenBank/DDBJ whole genome shotgun (WGS) entry which is preliminary data.</text>
</comment>
<feature type="transmembrane region" description="Helical" evidence="2">
    <location>
        <begin position="6"/>
        <end position="32"/>
    </location>
</feature>
<dbReference type="EMBL" id="LDAU01000166">
    <property type="protein sequence ID" value="KRX01744.1"/>
    <property type="molecule type" value="Genomic_DNA"/>
</dbReference>
<evidence type="ECO:0000256" key="1">
    <source>
        <dbReference type="SAM" id="MobiDB-lite"/>
    </source>
</evidence>
<feature type="compositionally biased region" description="Polar residues" evidence="1">
    <location>
        <begin position="332"/>
        <end position="346"/>
    </location>
</feature>
<keyword evidence="2" id="KW-1133">Transmembrane helix</keyword>
<accession>A0A0V0QI63</accession>
<gene>
    <name evidence="3" type="ORF">PPERSA_01614</name>
</gene>